<dbReference type="HOGENOM" id="CLU_1804396_0_0_6"/>
<dbReference type="InterPro" id="IPR057087">
    <property type="entry name" value="Gp12-like"/>
</dbReference>
<dbReference type="AlphaFoldDB" id="A0A077NEJ8"/>
<organism evidence="2">
    <name type="scientific">Xenorhabdus bovienii str. puntauvense</name>
    <dbReference type="NCBI Taxonomy" id="1398201"/>
    <lineage>
        <taxon>Bacteria</taxon>
        <taxon>Pseudomonadati</taxon>
        <taxon>Pseudomonadota</taxon>
        <taxon>Gammaproteobacteria</taxon>
        <taxon>Enterobacterales</taxon>
        <taxon>Morganellaceae</taxon>
        <taxon>Xenorhabdus</taxon>
    </lineage>
</organism>
<sequence>MTMDTTTLSQLDMRAVRQTIATVLKSRKELPVLDGDGETDVSDIKEFITVNRVTSELIGEEYKFDADREVEIITVTRETIVSVNAFGKNSYLIIEKLATVLRTSYAQSLLTRIGAGLVRKSQIRNLPTAIAGGKEQRAQIDLTLSHIHRIETPMNQARTVDITVYED</sequence>
<proteinExistence type="predicted"/>
<reference evidence="2" key="1">
    <citation type="submission" date="2013-07" db="EMBL/GenBank/DDBJ databases">
        <title>Sub-species coevolution in mutualistic symbiosis.</title>
        <authorList>
            <person name="Murfin K."/>
            <person name="Klassen J."/>
            <person name="Lee M."/>
            <person name="Forst S."/>
            <person name="Stock P."/>
            <person name="Goodrich-Blair H."/>
        </authorList>
    </citation>
    <scope>NUCLEOTIDE SEQUENCE [LARGE SCALE GENOMIC DNA]</scope>
    <source>
        <strain evidence="2">Puntauvense</strain>
    </source>
</reference>
<dbReference type="EMBL" id="CBSW010000134">
    <property type="protein sequence ID" value="CDG96677.1"/>
    <property type="molecule type" value="Genomic_DNA"/>
</dbReference>
<feature type="domain" description="Phage neck terminator protein gp12-like" evidence="1">
    <location>
        <begin position="45"/>
        <end position="163"/>
    </location>
</feature>
<comment type="caution">
    <text evidence="2">The sequence shown here is derived from an EMBL/GenBank/DDBJ whole genome shotgun (WGS) entry which is preliminary data.</text>
</comment>
<protein>
    <recommendedName>
        <fullName evidence="1">Phage neck terminator protein gp12-like domain-containing protein</fullName>
    </recommendedName>
</protein>
<dbReference type="Proteomes" id="UP000028511">
    <property type="component" value="Unassembled WGS sequence"/>
</dbReference>
<accession>A0A077NEJ8</accession>
<dbReference type="Pfam" id="PF23961">
    <property type="entry name" value="Phage_tail_terminator_9"/>
    <property type="match status" value="1"/>
</dbReference>
<gene>
    <name evidence="2" type="ORF">XBP1_2190023</name>
</gene>
<evidence type="ECO:0000259" key="1">
    <source>
        <dbReference type="Pfam" id="PF23961"/>
    </source>
</evidence>
<evidence type="ECO:0000313" key="2">
    <source>
        <dbReference type="EMBL" id="CDG96677.1"/>
    </source>
</evidence>
<dbReference type="NCBIfam" id="NF047498">
    <property type="entry name" value="LIC_12616_fam"/>
    <property type="match status" value="1"/>
</dbReference>
<name>A0A077NEJ8_XENBV</name>